<accession>A0A1Y6CLX4</accession>
<dbReference type="Pfam" id="PF00534">
    <property type="entry name" value="Glycos_transf_1"/>
    <property type="match status" value="1"/>
</dbReference>
<evidence type="ECO:0000313" key="5">
    <source>
        <dbReference type="EMBL" id="SMF58774.1"/>
    </source>
</evidence>
<evidence type="ECO:0000256" key="2">
    <source>
        <dbReference type="SAM" id="MobiDB-lite"/>
    </source>
</evidence>
<dbReference type="Pfam" id="PF13439">
    <property type="entry name" value="Glyco_transf_4"/>
    <property type="match status" value="1"/>
</dbReference>
<keyword evidence="6" id="KW-1185">Reference proteome</keyword>
<dbReference type="PANTHER" id="PTHR46401:SF2">
    <property type="entry name" value="GLYCOSYLTRANSFERASE WBBK-RELATED"/>
    <property type="match status" value="1"/>
</dbReference>
<protein>
    <submittedName>
        <fullName evidence="5">Glycosyltransferase involved in cell wall bisynthesis</fullName>
    </submittedName>
</protein>
<feature type="domain" description="Glycosyltransferase subfamily 4-like N-terminal" evidence="4">
    <location>
        <begin position="52"/>
        <end position="211"/>
    </location>
</feature>
<dbReference type="RefSeq" id="WP_085124904.1">
    <property type="nucleotide sequence ID" value="NZ_FWZX01000022.1"/>
</dbReference>
<evidence type="ECO:0000259" key="4">
    <source>
        <dbReference type="Pfam" id="PF13439"/>
    </source>
</evidence>
<dbReference type="InterPro" id="IPR028098">
    <property type="entry name" value="Glyco_trans_4-like_N"/>
</dbReference>
<dbReference type="STRING" id="560819.SAMN05428998_12260"/>
<proteinExistence type="predicted"/>
<sequence>MSLSDSPFETRWPVPPPPDAAPASGAETIRLAMTSVFGDPLLPLTWSGAPNNLARALGALGAEVTSVNPRLPRGQALWHAWRHVLLSRSLPLRREVLLRDPVARRARALAVTEEAKRLGLDRILHTGTLDLPGNAGDGIDHYLYCDHTWDLAMQVRSGEGHRETREYRRFEELEHQAYDQASHIFTFGRYVRDNLIGHYGVAPERVTAVGSGFGQIRPYTGLKDYARGPLVFVAKHLFAEKGGNLAVKAFRIARRQRPNLRLIIAGHDRWRDLVGDEPGVHVVGRLSWDALEELMHSASLLLQPMLNDPWGQVYLEALISRTPVAGLERNGLPEITGGGRYGFLVPQPDPVMLAETLLDAVSDPDRLAGMGAAGQRHVVANYSWPRAAEAIASVLRAERP</sequence>
<dbReference type="AlphaFoldDB" id="A0A1Y6CLX4"/>
<reference evidence="5 6" key="1">
    <citation type="submission" date="2017-04" db="EMBL/GenBank/DDBJ databases">
        <authorList>
            <person name="Afonso C.L."/>
            <person name="Miller P.J."/>
            <person name="Scott M.A."/>
            <person name="Spackman E."/>
            <person name="Goraichik I."/>
            <person name="Dimitrov K.M."/>
            <person name="Suarez D.L."/>
            <person name="Swayne D.E."/>
        </authorList>
    </citation>
    <scope>NUCLEOTIDE SEQUENCE [LARGE SCALE GENOMIC DNA]</scope>
    <source>
        <strain evidence="5 6">USBA 355</strain>
    </source>
</reference>
<keyword evidence="1 5" id="KW-0808">Transferase</keyword>
<evidence type="ECO:0000259" key="3">
    <source>
        <dbReference type="Pfam" id="PF00534"/>
    </source>
</evidence>
<organism evidence="5 6">
    <name type="scientific">Tistlia consotensis USBA 355</name>
    <dbReference type="NCBI Taxonomy" id="560819"/>
    <lineage>
        <taxon>Bacteria</taxon>
        <taxon>Pseudomonadati</taxon>
        <taxon>Pseudomonadota</taxon>
        <taxon>Alphaproteobacteria</taxon>
        <taxon>Rhodospirillales</taxon>
        <taxon>Rhodovibrionaceae</taxon>
        <taxon>Tistlia</taxon>
    </lineage>
</organism>
<dbReference type="GO" id="GO:0009103">
    <property type="term" value="P:lipopolysaccharide biosynthetic process"/>
    <property type="evidence" value="ECO:0007669"/>
    <property type="project" value="TreeGrafter"/>
</dbReference>
<feature type="domain" description="Glycosyl transferase family 1" evidence="3">
    <location>
        <begin position="228"/>
        <end position="376"/>
    </location>
</feature>
<dbReference type="Proteomes" id="UP000192917">
    <property type="component" value="Unassembled WGS sequence"/>
</dbReference>
<feature type="region of interest" description="Disordered" evidence="2">
    <location>
        <begin position="1"/>
        <end position="24"/>
    </location>
</feature>
<dbReference type="GO" id="GO:0016757">
    <property type="term" value="F:glycosyltransferase activity"/>
    <property type="evidence" value="ECO:0007669"/>
    <property type="project" value="InterPro"/>
</dbReference>
<gene>
    <name evidence="5" type="ORF">SAMN05428998_12260</name>
</gene>
<name>A0A1Y6CLX4_9PROT</name>
<evidence type="ECO:0000256" key="1">
    <source>
        <dbReference type="ARBA" id="ARBA00022679"/>
    </source>
</evidence>
<dbReference type="InterPro" id="IPR001296">
    <property type="entry name" value="Glyco_trans_1"/>
</dbReference>
<dbReference type="SUPFAM" id="SSF53756">
    <property type="entry name" value="UDP-Glycosyltransferase/glycogen phosphorylase"/>
    <property type="match status" value="1"/>
</dbReference>
<dbReference type="PANTHER" id="PTHR46401">
    <property type="entry name" value="GLYCOSYLTRANSFERASE WBBK-RELATED"/>
    <property type="match status" value="1"/>
</dbReference>
<dbReference type="EMBL" id="FWZX01000022">
    <property type="protein sequence ID" value="SMF58774.1"/>
    <property type="molecule type" value="Genomic_DNA"/>
</dbReference>
<dbReference type="Gene3D" id="3.40.50.2000">
    <property type="entry name" value="Glycogen Phosphorylase B"/>
    <property type="match status" value="2"/>
</dbReference>
<dbReference type="CDD" id="cd03801">
    <property type="entry name" value="GT4_PimA-like"/>
    <property type="match status" value="1"/>
</dbReference>
<evidence type="ECO:0000313" key="6">
    <source>
        <dbReference type="Proteomes" id="UP000192917"/>
    </source>
</evidence>